<evidence type="ECO:0000256" key="1">
    <source>
        <dbReference type="ARBA" id="ARBA00001947"/>
    </source>
</evidence>
<dbReference type="SUPFAM" id="SSF55486">
    <property type="entry name" value="Metalloproteases ('zincins'), catalytic domain"/>
    <property type="match status" value="1"/>
</dbReference>
<evidence type="ECO:0000256" key="3">
    <source>
        <dbReference type="ARBA" id="ARBA00022670"/>
    </source>
</evidence>
<dbReference type="GeneID" id="19470328"/>
<dbReference type="InterPro" id="IPR024079">
    <property type="entry name" value="MetalloPept_cat_dom_sf"/>
</dbReference>
<keyword evidence="11" id="KW-1185">Reference proteome</keyword>
<evidence type="ECO:0000256" key="8">
    <source>
        <dbReference type="SAM" id="SignalP"/>
    </source>
</evidence>
<comment type="cofactor">
    <cofactor evidence="1">
        <name>Zn(2+)</name>
        <dbReference type="ChEBI" id="CHEBI:29105"/>
    </cofactor>
</comment>
<feature type="domain" description="Putative peptidase" evidence="9">
    <location>
        <begin position="28"/>
        <end position="264"/>
    </location>
</feature>
<reference evidence="10 11" key="1">
    <citation type="journal article" date="2013" name="BMC Genomics">
        <title>Genomics-driven discovery of the pneumocandin biosynthetic gene cluster in the fungus Glarea lozoyensis.</title>
        <authorList>
            <person name="Chen L."/>
            <person name="Yue Q."/>
            <person name="Zhang X."/>
            <person name="Xiang M."/>
            <person name="Wang C."/>
            <person name="Li S."/>
            <person name="Che Y."/>
            <person name="Ortiz-Lopez F.J."/>
            <person name="Bills G.F."/>
            <person name="Liu X."/>
            <person name="An Z."/>
        </authorList>
    </citation>
    <scope>NUCLEOTIDE SEQUENCE [LARGE SCALE GENOMIC DNA]</scope>
    <source>
        <strain evidence="11">ATCC 20868 / MF5171</strain>
    </source>
</reference>
<feature type="signal peptide" evidence="8">
    <location>
        <begin position="1"/>
        <end position="18"/>
    </location>
</feature>
<evidence type="ECO:0000256" key="4">
    <source>
        <dbReference type="ARBA" id="ARBA00022723"/>
    </source>
</evidence>
<keyword evidence="5" id="KW-0378">Hydrolase</keyword>
<organism evidence="10 11">
    <name type="scientific">Glarea lozoyensis (strain ATCC 20868 / MF5171)</name>
    <dbReference type="NCBI Taxonomy" id="1116229"/>
    <lineage>
        <taxon>Eukaryota</taxon>
        <taxon>Fungi</taxon>
        <taxon>Dikarya</taxon>
        <taxon>Ascomycota</taxon>
        <taxon>Pezizomycotina</taxon>
        <taxon>Leotiomycetes</taxon>
        <taxon>Helotiales</taxon>
        <taxon>Helotiaceae</taxon>
        <taxon>Glarea</taxon>
    </lineage>
</organism>
<dbReference type="GO" id="GO:0006508">
    <property type="term" value="P:proteolysis"/>
    <property type="evidence" value="ECO:0007669"/>
    <property type="project" value="UniProtKB-KW"/>
</dbReference>
<evidence type="ECO:0000313" key="10">
    <source>
        <dbReference type="EMBL" id="EPE35587.1"/>
    </source>
</evidence>
<dbReference type="KEGG" id="glz:GLAREA_11287"/>
<comment type="similarity">
    <text evidence="2">Belongs to the peptidase M35 family.</text>
</comment>
<keyword evidence="4" id="KW-0479">Metal-binding</keyword>
<evidence type="ECO:0000256" key="7">
    <source>
        <dbReference type="ARBA" id="ARBA00023049"/>
    </source>
</evidence>
<evidence type="ECO:0000256" key="2">
    <source>
        <dbReference type="ARBA" id="ARBA00010279"/>
    </source>
</evidence>
<dbReference type="HOGENOM" id="CLU_068923_1_0_1"/>
<dbReference type="PANTHER" id="PTHR37016">
    <property type="match status" value="1"/>
</dbReference>
<keyword evidence="3 10" id="KW-0645">Protease</keyword>
<keyword evidence="7 10" id="KW-0482">Metalloprotease</keyword>
<name>S3DAU0_GLAL2</name>
<sequence>MTHMLVLMALFCLSCATAHPPVYTPAIAERQVPSNTYLRGFQQASDLFPRTLIQDRCSDKQKETLRTAWKGAKKLAEAQTSTVTGYDYDAVHRAWFGDDWNVKGDPEVERRTQIITDNMARLTKLFRGEVGDHDNFVFWCEDKYGNCEGEAWAASFEHTLEHGALYQSTVFCPEFFEEEDVLEEDVEMFGGHPDDETRIDHFQDTTAVTMLHEIYHYQFVVSDNPTLDIAEYGAGFDYQLAREKGTEETYLNANSYAMDALVIYLQQTFQSSTPALPPGY</sequence>
<evidence type="ECO:0000256" key="5">
    <source>
        <dbReference type="ARBA" id="ARBA00022801"/>
    </source>
</evidence>
<keyword evidence="6" id="KW-0862">Zinc</keyword>
<dbReference type="AlphaFoldDB" id="S3DAU0"/>
<dbReference type="PANTHER" id="PTHR37016:SF3">
    <property type="entry name" value="NEUTRAL PROTEASE 2-RELATED"/>
    <property type="match status" value="1"/>
</dbReference>
<dbReference type="InterPro" id="IPR050414">
    <property type="entry name" value="Fungal_M35_metalloproteases"/>
</dbReference>
<dbReference type="GO" id="GO:0046872">
    <property type="term" value="F:metal ion binding"/>
    <property type="evidence" value="ECO:0007669"/>
    <property type="project" value="UniProtKB-KW"/>
</dbReference>
<dbReference type="Gene3D" id="3.40.390.10">
    <property type="entry name" value="Collagenase (Catalytic Domain)"/>
    <property type="match status" value="1"/>
</dbReference>
<dbReference type="RefSeq" id="XP_008077666.1">
    <property type="nucleotide sequence ID" value="XM_008079475.1"/>
</dbReference>
<evidence type="ECO:0000259" key="9">
    <source>
        <dbReference type="Pfam" id="PF13933"/>
    </source>
</evidence>
<dbReference type="Pfam" id="PF13933">
    <property type="entry name" value="HRXXH"/>
    <property type="match status" value="1"/>
</dbReference>
<dbReference type="EMBL" id="KE145354">
    <property type="protein sequence ID" value="EPE35587.1"/>
    <property type="molecule type" value="Genomic_DNA"/>
</dbReference>
<keyword evidence="8" id="KW-0732">Signal</keyword>
<dbReference type="GO" id="GO:0008237">
    <property type="term" value="F:metallopeptidase activity"/>
    <property type="evidence" value="ECO:0007669"/>
    <property type="project" value="UniProtKB-KW"/>
</dbReference>
<evidence type="ECO:0000256" key="6">
    <source>
        <dbReference type="ARBA" id="ARBA00022833"/>
    </source>
</evidence>
<dbReference type="Proteomes" id="UP000016922">
    <property type="component" value="Unassembled WGS sequence"/>
</dbReference>
<feature type="chain" id="PRO_5004508026" evidence="8">
    <location>
        <begin position="19"/>
        <end position="280"/>
    </location>
</feature>
<dbReference type="InterPro" id="IPR029482">
    <property type="entry name" value="HRXXH"/>
</dbReference>
<gene>
    <name evidence="10" type="ORF">GLAREA_11287</name>
</gene>
<accession>S3DAU0</accession>
<proteinExistence type="inferred from homology"/>
<protein>
    <submittedName>
        <fullName evidence="10">Metalloproteases (Zincins), catalytic</fullName>
    </submittedName>
</protein>
<evidence type="ECO:0000313" key="11">
    <source>
        <dbReference type="Proteomes" id="UP000016922"/>
    </source>
</evidence>